<accession>A0A9R0DVU1</accession>
<dbReference type="RefSeq" id="XP_050554178.1">
    <property type="nucleotide sequence ID" value="XM_050698221.1"/>
</dbReference>
<keyword evidence="8" id="KW-1185">Reference proteome</keyword>
<proteinExistence type="inferred from homology"/>
<dbReference type="AlphaFoldDB" id="A0A9R0DVU1"/>
<reference evidence="9" key="1">
    <citation type="submission" date="2025-08" db="UniProtKB">
        <authorList>
            <consortium name="RefSeq"/>
        </authorList>
    </citation>
    <scope>IDENTIFICATION</scope>
    <source>
        <tissue evidence="9">Whole larval tissue</tissue>
    </source>
</reference>
<dbReference type="PROSITE" id="PS00122">
    <property type="entry name" value="CARBOXYLESTERASE_B_1"/>
    <property type="match status" value="2"/>
</dbReference>
<keyword evidence="5" id="KW-0325">Glycoprotein</keyword>
<dbReference type="FunFam" id="3.40.50.1820:FF:000127">
    <property type="entry name" value="Thyroglobulin"/>
    <property type="match status" value="1"/>
</dbReference>
<feature type="signal peptide" evidence="6">
    <location>
        <begin position="1"/>
        <end position="16"/>
    </location>
</feature>
<comment type="similarity">
    <text evidence="1">Belongs to the type-B carboxylesterase/lipase family.</text>
</comment>
<dbReference type="Pfam" id="PF00135">
    <property type="entry name" value="COesterase"/>
    <property type="match status" value="2"/>
</dbReference>
<evidence type="ECO:0000256" key="1">
    <source>
        <dbReference type="ARBA" id="ARBA00005964"/>
    </source>
</evidence>
<name>A0A9R0DVU1_SPOFR</name>
<evidence type="ECO:0000313" key="9">
    <source>
        <dbReference type="RefSeq" id="XP_050554178.1"/>
    </source>
</evidence>
<evidence type="ECO:0000313" key="8">
    <source>
        <dbReference type="Proteomes" id="UP000829999"/>
    </source>
</evidence>
<dbReference type="GeneID" id="118279115"/>
<dbReference type="InterPro" id="IPR019826">
    <property type="entry name" value="Carboxylesterase_B_AS"/>
</dbReference>
<dbReference type="Proteomes" id="UP000829999">
    <property type="component" value="Chromosome 14"/>
</dbReference>
<evidence type="ECO:0000256" key="5">
    <source>
        <dbReference type="ARBA" id="ARBA00023180"/>
    </source>
</evidence>
<dbReference type="PROSITE" id="PS00941">
    <property type="entry name" value="CARBOXYLESTERASE_B_2"/>
    <property type="match status" value="1"/>
</dbReference>
<dbReference type="InterPro" id="IPR019819">
    <property type="entry name" value="Carboxylesterase_B_CS"/>
</dbReference>
<evidence type="ECO:0000256" key="2">
    <source>
        <dbReference type="ARBA" id="ARBA00022487"/>
    </source>
</evidence>
<keyword evidence="6" id="KW-0732">Signal</keyword>
<feature type="domain" description="Carboxylesterase type B" evidence="7">
    <location>
        <begin position="622"/>
        <end position="1135"/>
    </location>
</feature>
<protein>
    <submittedName>
        <fullName evidence="9">Uncharacterized protein LOC118279115</fullName>
    </submittedName>
</protein>
<dbReference type="Gene3D" id="3.40.50.1820">
    <property type="entry name" value="alpha/beta hydrolase"/>
    <property type="match status" value="2"/>
</dbReference>
<dbReference type="InterPro" id="IPR002018">
    <property type="entry name" value="CarbesteraseB"/>
</dbReference>
<evidence type="ECO:0000259" key="7">
    <source>
        <dbReference type="Pfam" id="PF00135"/>
    </source>
</evidence>
<evidence type="ECO:0000256" key="4">
    <source>
        <dbReference type="ARBA" id="ARBA00023157"/>
    </source>
</evidence>
<keyword evidence="3" id="KW-0378">Hydrolase</keyword>
<keyword evidence="4" id="KW-1015">Disulfide bond</keyword>
<evidence type="ECO:0000256" key="3">
    <source>
        <dbReference type="ARBA" id="ARBA00022801"/>
    </source>
</evidence>
<gene>
    <name evidence="9" type="primary">LOC118279115</name>
</gene>
<dbReference type="OrthoDB" id="19653at2759"/>
<feature type="chain" id="PRO_5040468238" evidence="6">
    <location>
        <begin position="17"/>
        <end position="1143"/>
    </location>
</feature>
<organism evidence="8 9">
    <name type="scientific">Spodoptera frugiperda</name>
    <name type="common">Fall armyworm</name>
    <dbReference type="NCBI Taxonomy" id="7108"/>
    <lineage>
        <taxon>Eukaryota</taxon>
        <taxon>Metazoa</taxon>
        <taxon>Ecdysozoa</taxon>
        <taxon>Arthropoda</taxon>
        <taxon>Hexapoda</taxon>
        <taxon>Insecta</taxon>
        <taxon>Pterygota</taxon>
        <taxon>Neoptera</taxon>
        <taxon>Endopterygota</taxon>
        <taxon>Lepidoptera</taxon>
        <taxon>Glossata</taxon>
        <taxon>Ditrysia</taxon>
        <taxon>Noctuoidea</taxon>
        <taxon>Noctuidae</taxon>
        <taxon>Amphipyrinae</taxon>
        <taxon>Spodoptera</taxon>
    </lineage>
</organism>
<dbReference type="InterPro" id="IPR029058">
    <property type="entry name" value="AB_hydrolase_fold"/>
</dbReference>
<dbReference type="SUPFAM" id="SSF53474">
    <property type="entry name" value="alpha/beta-Hydrolases"/>
    <property type="match status" value="2"/>
</dbReference>
<feature type="domain" description="Carboxylesterase type B" evidence="7">
    <location>
        <begin position="37"/>
        <end position="561"/>
    </location>
</feature>
<evidence type="ECO:0000256" key="6">
    <source>
        <dbReference type="SAM" id="SignalP"/>
    </source>
</evidence>
<sequence length="1143" mass="127476">MLTALVLVCGALAAAGRHHHHVDPDHQQATVESPPAAPVVRSVSGQFRGSWMTSRRGRQFEAYRGIRYAQPPVGELRFQPPQLIEKYTGEVDGSQDGPACPQPTVNDYPVHEDCLRLNVYTPDHQSKKPLPVVVFMHAGGFYSVSGRSDVAGPQHLLDRHLVLVTINYRLGSLGFLSTGDKYAPGNNGFKDQVAALRWVQRNIAAFGGDPNLVTISGYSAGSFSVMLHMISPMSKGLFHRAISMSGSPISQIVIPRHQRHLAERQAKLLQCPTDSSKAIIDCLKTKTSKQLGDSLDKMFDFGYDPVLLWVPIHEQDFGQEMFLPRQPLAAVCAGELQPVPYIVSQTQDEFFWKALDVLRNPQAFENWRADWPGLAKIALYLTGAGDNSSVTSAADRLKQAYLGGKDIANDTATGDGFGKLYSDAIIGFGAHRLVNLAARQSARPVYYYEFGHVGNSSHYVDPDTKRPIAAAHHDDLLYLFNVSYSFPSIPPSDSNDSRMVDKMTAIFYNFARHGDPNNRGDTPELADMSWPQFKPDERKYLRVDTPFSVQSNLFEERFKVWEELFPLDYHTCKSKGERTPPVVRQQSYQTRKSMNPQWQHAAGGHTESVEGKSAAPLAHSVSGTFRGSWMETRRGRRFQAYRGIRYADPPVGALRFQPPKLKLQYEGVVDASEEGPACPLPAPPTYYVDEDCLTVNVYTPTHNSTKKLPVIFFIHPGGFYAMTGRSDLAGPHYLLDRDVVLVTINYRLGSLGFMSTGDALAPGNNGMKDQVAALKWVQRNIAAFGGDPNLVTITGCSAGSISVILHMISPMAKGLFHRGIAMSASPVGKGVEAITHQRHLAVRQAQILNCPTDNSSAIVDCLMAKPWRELGDSLPKFWEFGEGDPVGLWGPVVEPDFGQERYLPINPLDAIKQGKMHTVPLIVSQTTDEFFWKAFPVLQNETLLKAMNEEWERVAPISFMLPQENRAAAVQKLREVYLKGNKLANDKPSEKALGQLYGDSVIGFGVHRLANLMCRHSKHPVWYSEFAYVGNNSHYEDSHGKPQGAAHHDDLLYLFTLSYRFPVISPDSQHSHVVDEMTALWYNFARYGDPNPRGDTPELGGLRWPAMTAADRRYLHRGPQLQVRQNLFEDRFKVWDDLYPIQY</sequence>
<keyword evidence="2" id="KW-0719">Serine esterase</keyword>
<dbReference type="GO" id="GO:0052689">
    <property type="term" value="F:carboxylic ester hydrolase activity"/>
    <property type="evidence" value="ECO:0007669"/>
    <property type="project" value="UniProtKB-KW"/>
</dbReference>
<dbReference type="PANTHER" id="PTHR43142">
    <property type="entry name" value="CARBOXYLIC ESTER HYDROLASE"/>
    <property type="match status" value="1"/>
</dbReference>
<dbReference type="PANTHER" id="PTHR43142:SF1">
    <property type="entry name" value="CARBOXYLIC ESTER HYDROLASE"/>
    <property type="match status" value="1"/>
</dbReference>